<dbReference type="AlphaFoldDB" id="A0A9E8MJB7"/>
<evidence type="ECO:0000313" key="2">
    <source>
        <dbReference type="Proteomes" id="UP001164706"/>
    </source>
</evidence>
<gene>
    <name evidence="1" type="ORF">OVN18_08510</name>
</gene>
<evidence type="ECO:0000313" key="1">
    <source>
        <dbReference type="EMBL" id="WAB80609.1"/>
    </source>
</evidence>
<organism evidence="1 2">
    <name type="scientific">Microcella daejeonensis</name>
    <dbReference type="NCBI Taxonomy" id="2994971"/>
    <lineage>
        <taxon>Bacteria</taxon>
        <taxon>Bacillati</taxon>
        <taxon>Actinomycetota</taxon>
        <taxon>Actinomycetes</taxon>
        <taxon>Micrococcales</taxon>
        <taxon>Microbacteriaceae</taxon>
        <taxon>Microcella</taxon>
    </lineage>
</organism>
<name>A0A9E8MJB7_9MICO</name>
<accession>A0A9E8MJB7</accession>
<dbReference type="EMBL" id="CP113089">
    <property type="protein sequence ID" value="WAB80609.1"/>
    <property type="molecule type" value="Genomic_DNA"/>
</dbReference>
<dbReference type="RefSeq" id="WP_267780286.1">
    <property type="nucleotide sequence ID" value="NZ_CP113089.1"/>
</dbReference>
<keyword evidence="2" id="KW-1185">Reference proteome</keyword>
<protein>
    <submittedName>
        <fullName evidence="1">Uncharacterized protein</fullName>
    </submittedName>
</protein>
<proteinExistence type="predicted"/>
<dbReference type="KEGG" id="mdb:OVN18_08510"/>
<sequence length="303" mass="33622">MVFAEFEEKTYEIAYDIELSRGGGVTPWAPGQVLEHLVGFDAAADPDASHPLWRVLGASRPKGLVLLPDHWIAPSGRRPTSRQLPSNPISFLVQFKRPEFIRSHAGKQWKLWGTPYFRFKVDAAQQRTLKRLETNTAGEAIVRYASPAFSTNAAMDVARWDGKVIVSSGHVAPTTMAGHSAWTYVSAGAAGRPNPTGEEHRFDRLSDLFREPDDYEKPQPLGARSEVATVDAIKSHVEVLAGAAMTREPHLRRVVDEWRRELLREGVAPGMVNSVGQFAAVQSITARLGASWWILDREALIHQ</sequence>
<dbReference type="Proteomes" id="UP001164706">
    <property type="component" value="Chromosome"/>
</dbReference>
<reference evidence="1" key="1">
    <citation type="submission" date="2022-11" db="EMBL/GenBank/DDBJ databases">
        <title>Description of Microcella daejonensis nov. sp, isolated from riverside soil.</title>
        <authorList>
            <person name="Molina K.M."/>
            <person name="Kim S.B."/>
        </authorList>
    </citation>
    <scope>NUCLEOTIDE SEQUENCE</scope>
    <source>
        <strain evidence="1">MMS21-STM12</strain>
    </source>
</reference>